<dbReference type="EMBL" id="MU858206">
    <property type="protein sequence ID" value="KAK4209401.1"/>
    <property type="molecule type" value="Genomic_DNA"/>
</dbReference>
<dbReference type="Pfam" id="PF12311">
    <property type="entry name" value="DUF3632"/>
    <property type="match status" value="1"/>
</dbReference>
<name>A0AAN6Y118_9PEZI</name>
<comment type="caution">
    <text evidence="1">The sequence shown here is derived from an EMBL/GenBank/DDBJ whole genome shotgun (WGS) entry which is preliminary data.</text>
</comment>
<dbReference type="InterPro" id="IPR022085">
    <property type="entry name" value="OpdG"/>
</dbReference>
<evidence type="ECO:0000313" key="2">
    <source>
        <dbReference type="Proteomes" id="UP001301769"/>
    </source>
</evidence>
<reference evidence="1" key="2">
    <citation type="submission" date="2023-05" db="EMBL/GenBank/DDBJ databases">
        <authorList>
            <consortium name="Lawrence Berkeley National Laboratory"/>
            <person name="Steindorff A."/>
            <person name="Hensen N."/>
            <person name="Bonometti L."/>
            <person name="Westerberg I."/>
            <person name="Brannstrom I.O."/>
            <person name="Guillou S."/>
            <person name="Cros-Aarteil S."/>
            <person name="Calhoun S."/>
            <person name="Haridas S."/>
            <person name="Kuo A."/>
            <person name="Mondo S."/>
            <person name="Pangilinan J."/>
            <person name="Riley R."/>
            <person name="Labutti K."/>
            <person name="Andreopoulos B."/>
            <person name="Lipzen A."/>
            <person name="Chen C."/>
            <person name="Yanf M."/>
            <person name="Daum C."/>
            <person name="Ng V."/>
            <person name="Clum A."/>
            <person name="Ohm R."/>
            <person name="Martin F."/>
            <person name="Silar P."/>
            <person name="Natvig D."/>
            <person name="Lalanne C."/>
            <person name="Gautier V."/>
            <person name="Ament-Velasquez S.L."/>
            <person name="Kruys A."/>
            <person name="Hutchinson M.I."/>
            <person name="Powell A.J."/>
            <person name="Barry K."/>
            <person name="Miller A.N."/>
            <person name="Grigoriev I.V."/>
            <person name="Debuchy R."/>
            <person name="Gladieux P."/>
            <person name="Thoren M.H."/>
            <person name="Johannesson H."/>
        </authorList>
    </citation>
    <scope>NUCLEOTIDE SEQUENCE</scope>
    <source>
        <strain evidence="1">PSN293</strain>
    </source>
</reference>
<evidence type="ECO:0000313" key="1">
    <source>
        <dbReference type="EMBL" id="KAK4209401.1"/>
    </source>
</evidence>
<accession>A0AAN6Y118</accession>
<dbReference type="AlphaFoldDB" id="A0AAN6Y118"/>
<reference evidence="1" key="1">
    <citation type="journal article" date="2023" name="Mol. Phylogenet. Evol.">
        <title>Genome-scale phylogeny and comparative genomics of the fungal order Sordariales.</title>
        <authorList>
            <person name="Hensen N."/>
            <person name="Bonometti L."/>
            <person name="Westerberg I."/>
            <person name="Brannstrom I.O."/>
            <person name="Guillou S."/>
            <person name="Cros-Aarteil S."/>
            <person name="Calhoun S."/>
            <person name="Haridas S."/>
            <person name="Kuo A."/>
            <person name="Mondo S."/>
            <person name="Pangilinan J."/>
            <person name="Riley R."/>
            <person name="LaButti K."/>
            <person name="Andreopoulos B."/>
            <person name="Lipzen A."/>
            <person name="Chen C."/>
            <person name="Yan M."/>
            <person name="Daum C."/>
            <person name="Ng V."/>
            <person name="Clum A."/>
            <person name="Steindorff A."/>
            <person name="Ohm R.A."/>
            <person name="Martin F."/>
            <person name="Silar P."/>
            <person name="Natvig D.O."/>
            <person name="Lalanne C."/>
            <person name="Gautier V."/>
            <person name="Ament-Velasquez S.L."/>
            <person name="Kruys A."/>
            <person name="Hutchinson M.I."/>
            <person name="Powell A.J."/>
            <person name="Barry K."/>
            <person name="Miller A.N."/>
            <person name="Grigoriev I.V."/>
            <person name="Debuchy R."/>
            <person name="Gladieux P."/>
            <person name="Hiltunen Thoren M."/>
            <person name="Johannesson H."/>
        </authorList>
    </citation>
    <scope>NUCLEOTIDE SEQUENCE</scope>
    <source>
        <strain evidence="1">PSN293</strain>
    </source>
</reference>
<keyword evidence="2" id="KW-1185">Reference proteome</keyword>
<dbReference type="Proteomes" id="UP001301769">
    <property type="component" value="Unassembled WGS sequence"/>
</dbReference>
<sequence>MADSSENETFWRQVRATADETPEYDIIAKLVNKPKLPIQVVVDDLIEETQNALKDHESDPEASKVKDWHLVFDIDPYSPLTGHVARTWFALFKLVRSSPERKHKRLIHFVRKLRQTSLEIPSSIKEQSCTNHDHPELVLWASLPLLQDVVGWDIRSHRLTYTTSNPDKDKLAELERLVSFHAKLTSLAPPRPHPWLDHEVPDDLATFGLEMFLAGTIGKIRNPFKGRERSHCLVRKHKYLDHCTCEDSRDLIAGPPSEALLLCTCLWLGHCADRFWEIAVATTNHWAEEGEDANDGWWTYSAIIVANWEKWREALKDVIWAERNGHVSDFIMAVAGEYLSEDTFSLSEETIESMNRAKRQGPQPLKIDWTANFKTEDELEADAKIAEKGAHLHWEEYPSKAYTEDDRVYYEHDEKNPRSVHIEEEGTQND</sequence>
<organism evidence="1 2">
    <name type="scientific">Rhypophila decipiens</name>
    <dbReference type="NCBI Taxonomy" id="261697"/>
    <lineage>
        <taxon>Eukaryota</taxon>
        <taxon>Fungi</taxon>
        <taxon>Dikarya</taxon>
        <taxon>Ascomycota</taxon>
        <taxon>Pezizomycotina</taxon>
        <taxon>Sordariomycetes</taxon>
        <taxon>Sordariomycetidae</taxon>
        <taxon>Sordariales</taxon>
        <taxon>Naviculisporaceae</taxon>
        <taxon>Rhypophila</taxon>
    </lineage>
</organism>
<gene>
    <name evidence="1" type="ORF">QBC37DRAFT_404356</name>
</gene>
<proteinExistence type="predicted"/>
<protein>
    <submittedName>
        <fullName evidence="1">Uncharacterized protein</fullName>
    </submittedName>
</protein>